<accession>A0A6M3KGT8</accession>
<evidence type="ECO:0000313" key="1">
    <source>
        <dbReference type="EMBL" id="QJA66428.1"/>
    </source>
</evidence>
<name>A0A6M3KGT8_9ZZZZ</name>
<gene>
    <name evidence="2" type="ORF">MM415A00570_0020</name>
    <name evidence="1" type="ORF">MM415B00353_0075</name>
</gene>
<dbReference type="AlphaFoldDB" id="A0A6M3KGT8"/>
<sequence length="100" mass="10894">MPTQNALEKPEAELQNRLLFYGYGLSIEDDGTICTYDVSYGWAKGAICGNKLPCKKHTGVLCSECGEPAVTGCGYAGFLVCGKPLCEKHKQFCKEHRGKS</sequence>
<reference evidence="2" key="1">
    <citation type="submission" date="2020-03" db="EMBL/GenBank/DDBJ databases">
        <title>The deep terrestrial virosphere.</title>
        <authorList>
            <person name="Holmfeldt K."/>
            <person name="Nilsson E."/>
            <person name="Simone D."/>
            <person name="Lopez-Fernandez M."/>
            <person name="Wu X."/>
            <person name="de Brujin I."/>
            <person name="Lundin D."/>
            <person name="Andersson A."/>
            <person name="Bertilsson S."/>
            <person name="Dopson M."/>
        </authorList>
    </citation>
    <scope>NUCLEOTIDE SEQUENCE</scope>
    <source>
        <strain evidence="2">MM415A00570</strain>
        <strain evidence="1">MM415B00353</strain>
    </source>
</reference>
<evidence type="ECO:0000313" key="2">
    <source>
        <dbReference type="EMBL" id="QJA81209.1"/>
    </source>
</evidence>
<dbReference type="EMBL" id="MT141554">
    <property type="protein sequence ID" value="QJA66428.1"/>
    <property type="molecule type" value="Genomic_DNA"/>
</dbReference>
<protein>
    <submittedName>
        <fullName evidence="2">Uncharacterized protein</fullName>
    </submittedName>
</protein>
<organism evidence="2">
    <name type="scientific">viral metagenome</name>
    <dbReference type="NCBI Taxonomy" id="1070528"/>
    <lineage>
        <taxon>unclassified sequences</taxon>
        <taxon>metagenomes</taxon>
        <taxon>organismal metagenomes</taxon>
    </lineage>
</organism>
<dbReference type="EMBL" id="MT142451">
    <property type="protein sequence ID" value="QJA81209.1"/>
    <property type="molecule type" value="Genomic_DNA"/>
</dbReference>
<proteinExistence type="predicted"/>